<keyword evidence="4" id="KW-0804">Transcription</keyword>
<dbReference type="Pfam" id="PF00126">
    <property type="entry name" value="HTH_1"/>
    <property type="match status" value="2"/>
</dbReference>
<dbReference type="PANTHER" id="PTHR30126">
    <property type="entry name" value="HTH-TYPE TRANSCRIPTIONAL REGULATOR"/>
    <property type="match status" value="1"/>
</dbReference>
<evidence type="ECO:0000256" key="2">
    <source>
        <dbReference type="ARBA" id="ARBA00023015"/>
    </source>
</evidence>
<dbReference type="Pfam" id="PF03466">
    <property type="entry name" value="LysR_substrate"/>
    <property type="match status" value="1"/>
</dbReference>
<reference evidence="6" key="2">
    <citation type="journal article" date="2018" name="ISME J.">
        <title>A dynamic microbial community with high functional redundancy inhabits the cold, oxic subseafloor aquifer.</title>
        <authorList>
            <person name="Tully B.J."/>
            <person name="Wheat C.G."/>
            <person name="Glazer B.T."/>
            <person name="Huber J.A."/>
        </authorList>
    </citation>
    <scope>NUCLEOTIDE SEQUENCE</scope>
    <source>
        <strain evidence="6">NORP83</strain>
    </source>
</reference>
<dbReference type="GO" id="GO:0000976">
    <property type="term" value="F:transcription cis-regulatory region binding"/>
    <property type="evidence" value="ECO:0007669"/>
    <property type="project" value="TreeGrafter"/>
</dbReference>
<dbReference type="InterPro" id="IPR036390">
    <property type="entry name" value="WH_DNA-bd_sf"/>
</dbReference>
<accession>A0A2A4Z8X8</accession>
<dbReference type="AlphaFoldDB" id="A0A2A4Z8X8"/>
<dbReference type="PANTHER" id="PTHR30126:SF98">
    <property type="entry name" value="HTH-TYPE TRANSCRIPTIONAL ACTIVATOR BAUR"/>
    <property type="match status" value="1"/>
</dbReference>
<comment type="similarity">
    <text evidence="1">Belongs to the LysR transcriptional regulatory family.</text>
</comment>
<comment type="caution">
    <text evidence="6">The sequence shown here is derived from an EMBL/GenBank/DDBJ whole genome shotgun (WGS) entry which is preliminary data.</text>
</comment>
<gene>
    <name evidence="6" type="ORF">COB13_01675</name>
</gene>
<reference key="1">
    <citation type="submission" date="2017-08" db="EMBL/GenBank/DDBJ databases">
        <title>A dynamic microbial community with high functional redundancy inhabits the cold, oxic subseafloor aquifer.</title>
        <authorList>
            <person name="Tully B.J."/>
            <person name="Wheat C.G."/>
            <person name="Glazer B.T."/>
            <person name="Huber J.A."/>
        </authorList>
    </citation>
    <scope>NUCLEOTIDE SEQUENCE [LARGE SCALE GENOMIC DNA]</scope>
</reference>
<proteinExistence type="inferred from homology"/>
<dbReference type="InterPro" id="IPR005119">
    <property type="entry name" value="LysR_subst-bd"/>
</dbReference>
<dbReference type="Gene3D" id="3.40.190.10">
    <property type="entry name" value="Periplasmic binding protein-like II"/>
    <property type="match status" value="2"/>
</dbReference>
<keyword evidence="3" id="KW-0238">DNA-binding</keyword>
<dbReference type="InterPro" id="IPR036388">
    <property type="entry name" value="WH-like_DNA-bd_sf"/>
</dbReference>
<organism evidence="6">
    <name type="scientific">OCS116 cluster bacterium</name>
    <dbReference type="NCBI Taxonomy" id="2030921"/>
    <lineage>
        <taxon>Bacteria</taxon>
        <taxon>Pseudomonadati</taxon>
        <taxon>Pseudomonadota</taxon>
        <taxon>Alphaproteobacteria</taxon>
        <taxon>OCS116 cluster</taxon>
    </lineage>
</organism>
<evidence type="ECO:0000256" key="1">
    <source>
        <dbReference type="ARBA" id="ARBA00009437"/>
    </source>
</evidence>
<evidence type="ECO:0000256" key="4">
    <source>
        <dbReference type="ARBA" id="ARBA00023163"/>
    </source>
</evidence>
<evidence type="ECO:0000259" key="5">
    <source>
        <dbReference type="PROSITE" id="PS50931"/>
    </source>
</evidence>
<evidence type="ECO:0000313" key="6">
    <source>
        <dbReference type="EMBL" id="PCJ03361.1"/>
    </source>
</evidence>
<feature type="domain" description="HTH lysR-type" evidence="5">
    <location>
        <begin position="119"/>
        <end position="176"/>
    </location>
</feature>
<dbReference type="Gene3D" id="1.10.10.10">
    <property type="entry name" value="Winged helix-like DNA-binding domain superfamily/Winged helix DNA-binding domain"/>
    <property type="match status" value="2"/>
</dbReference>
<dbReference type="GO" id="GO:0003700">
    <property type="term" value="F:DNA-binding transcription factor activity"/>
    <property type="evidence" value="ECO:0007669"/>
    <property type="project" value="InterPro"/>
</dbReference>
<feature type="domain" description="HTH lysR-type" evidence="5">
    <location>
        <begin position="6"/>
        <end position="63"/>
    </location>
</feature>
<evidence type="ECO:0000256" key="3">
    <source>
        <dbReference type="ARBA" id="ARBA00023125"/>
    </source>
</evidence>
<dbReference type="SUPFAM" id="SSF46785">
    <property type="entry name" value="Winged helix' DNA-binding domain"/>
    <property type="match status" value="2"/>
</dbReference>
<sequence>MNFETPNIRHLRVFLQVIATKSISKASKKVFLSQPAITQAISKLEGMLKTTLFERRNNGMYVTPSGAAYAQSGAAYAHRVERALNIISDGTKAAIRVGIHKDPSQKDGSGSTGHSLQMLTTTQLRALIAVSETQNFSLAGRNIGISQSSLHRSARELESQIGVVFFEKTLTGINISKAAQILAKASKLAFAEISQGQDEVNSLHNREVGIINIGCMPLARTSIVPSAITQFSHQYPDFSFRVGDGSYDDLLSHLRHGDFDMLIGALRFPIPSDDVIQEELFSSSICIVARAGHPLCQNADANTQALSQYPWVVPPATTPSHDIFKSIFSGDDDIPKNLVETSSQILMRTLLLDSDRIGIISVEQIQHELDSGLLQKIPYEIEQGSRPIGITVRKSWEPTKTQIFFIEKLRESGLALNE</sequence>
<dbReference type="PROSITE" id="PS50931">
    <property type="entry name" value="HTH_LYSR"/>
    <property type="match status" value="2"/>
</dbReference>
<dbReference type="InterPro" id="IPR000847">
    <property type="entry name" value="LysR_HTH_N"/>
</dbReference>
<protein>
    <submittedName>
        <fullName evidence="6">Transcriptional regulator</fullName>
    </submittedName>
</protein>
<name>A0A2A4Z8X8_9PROT</name>
<keyword evidence="2" id="KW-0805">Transcription regulation</keyword>
<dbReference type="EMBL" id="NVUS01000002">
    <property type="protein sequence ID" value="PCJ03361.1"/>
    <property type="molecule type" value="Genomic_DNA"/>
</dbReference>
<dbReference type="SUPFAM" id="SSF53850">
    <property type="entry name" value="Periplasmic binding protein-like II"/>
    <property type="match status" value="1"/>
</dbReference>
<dbReference type="PRINTS" id="PR00039">
    <property type="entry name" value="HTHLYSR"/>
</dbReference>